<name>A0ABW3YM72_9ACTN</name>
<dbReference type="Pfam" id="PF00067">
    <property type="entry name" value="p450"/>
    <property type="match status" value="1"/>
</dbReference>
<dbReference type="Gene3D" id="1.10.630.10">
    <property type="entry name" value="Cytochrome P450"/>
    <property type="match status" value="1"/>
</dbReference>
<dbReference type="SUPFAM" id="SSF48264">
    <property type="entry name" value="Cytochrome P450"/>
    <property type="match status" value="1"/>
</dbReference>
<sequence>MTIAAEFDIPGDFSQQDDPYSLLDAIRSSGRVQQVKLRGTVDIWIVTGYDEAVTALNDPRFSSSLEYGSSVMPGPAAARRRPNVLAWSMLAVDPPDHTRLRGIVARTFTARRVEALRPYVQELTDSLLDAIEPAGAADLIESLAYPLPVAVICELLGVPYADRKLFRRWTVGLAMPPGDPDTLRRADAARAEMTRYFEELVPAKRANPGDDLLSALTQANVEERLTDTEVVAMAIMLLLSGHETTVCFIGSAILAMLRNPELASALRRDPTILPNAIEELLRLNGPVTRGVARFTRDEVEIGGVRIPAGQMVVVSLAAANRDPAQFPVPEELDVTRERIPHLSFGHGMHHCLGQALARQQATVVLGSLVRRFDDLTLAKPLAELRRWPGMLRGLDELPVTFRSATP</sequence>
<dbReference type="PANTHER" id="PTHR46696:SF1">
    <property type="entry name" value="CYTOCHROME P450 YJIB-RELATED"/>
    <property type="match status" value="1"/>
</dbReference>
<dbReference type="PROSITE" id="PS00086">
    <property type="entry name" value="CYTOCHROME_P450"/>
    <property type="match status" value="1"/>
</dbReference>
<keyword evidence="2" id="KW-0503">Monooxygenase</keyword>
<keyword evidence="4" id="KW-1185">Reference proteome</keyword>
<evidence type="ECO:0000256" key="2">
    <source>
        <dbReference type="RuleBase" id="RU000461"/>
    </source>
</evidence>
<evidence type="ECO:0000313" key="3">
    <source>
        <dbReference type="EMBL" id="MFD1325360.1"/>
    </source>
</evidence>
<dbReference type="InterPro" id="IPR002397">
    <property type="entry name" value="Cyt_P450_B"/>
</dbReference>
<keyword evidence="2" id="KW-0408">Iron</keyword>
<keyword evidence="2" id="KW-0560">Oxidoreductase</keyword>
<reference evidence="4" key="1">
    <citation type="journal article" date="2019" name="Int. J. Syst. Evol. Microbiol.">
        <title>The Global Catalogue of Microorganisms (GCM) 10K type strain sequencing project: providing services to taxonomists for standard genome sequencing and annotation.</title>
        <authorList>
            <consortium name="The Broad Institute Genomics Platform"/>
            <consortium name="The Broad Institute Genome Sequencing Center for Infectious Disease"/>
            <person name="Wu L."/>
            <person name="Ma J."/>
        </authorList>
    </citation>
    <scope>NUCLEOTIDE SEQUENCE [LARGE SCALE GENOMIC DNA]</scope>
    <source>
        <strain evidence="4">JCM 31037</strain>
    </source>
</reference>
<dbReference type="InterPro" id="IPR017972">
    <property type="entry name" value="Cyt_P450_CS"/>
</dbReference>
<dbReference type="PANTHER" id="PTHR46696">
    <property type="entry name" value="P450, PUTATIVE (EUROFUNG)-RELATED"/>
    <property type="match status" value="1"/>
</dbReference>
<evidence type="ECO:0000256" key="1">
    <source>
        <dbReference type="ARBA" id="ARBA00010617"/>
    </source>
</evidence>
<protein>
    <submittedName>
        <fullName evidence="3">Cytochrome P450</fullName>
    </submittedName>
</protein>
<comment type="similarity">
    <text evidence="1 2">Belongs to the cytochrome P450 family.</text>
</comment>
<keyword evidence="2" id="KW-0479">Metal-binding</keyword>
<dbReference type="Proteomes" id="UP001597260">
    <property type="component" value="Unassembled WGS sequence"/>
</dbReference>
<dbReference type="InterPro" id="IPR036396">
    <property type="entry name" value="Cyt_P450_sf"/>
</dbReference>
<organism evidence="3 4">
    <name type="scientific">Micromonospora sonneratiae</name>
    <dbReference type="NCBI Taxonomy" id="1184706"/>
    <lineage>
        <taxon>Bacteria</taxon>
        <taxon>Bacillati</taxon>
        <taxon>Actinomycetota</taxon>
        <taxon>Actinomycetes</taxon>
        <taxon>Micromonosporales</taxon>
        <taxon>Micromonosporaceae</taxon>
        <taxon>Micromonospora</taxon>
    </lineage>
</organism>
<gene>
    <name evidence="3" type="ORF">ACFQ4H_30180</name>
</gene>
<comment type="caution">
    <text evidence="3">The sequence shown here is derived from an EMBL/GenBank/DDBJ whole genome shotgun (WGS) entry which is preliminary data.</text>
</comment>
<accession>A0ABW3YM72</accession>
<dbReference type="PRINTS" id="PR00359">
    <property type="entry name" value="BP450"/>
</dbReference>
<proteinExistence type="inferred from homology"/>
<dbReference type="EMBL" id="JBHTMP010000075">
    <property type="protein sequence ID" value="MFD1325360.1"/>
    <property type="molecule type" value="Genomic_DNA"/>
</dbReference>
<evidence type="ECO:0000313" key="4">
    <source>
        <dbReference type="Proteomes" id="UP001597260"/>
    </source>
</evidence>
<keyword evidence="2" id="KW-0349">Heme</keyword>
<dbReference type="CDD" id="cd11029">
    <property type="entry name" value="CYP107-like"/>
    <property type="match status" value="1"/>
</dbReference>
<dbReference type="RefSeq" id="WP_377577570.1">
    <property type="nucleotide sequence ID" value="NZ_JBHTMP010000075.1"/>
</dbReference>
<dbReference type="InterPro" id="IPR001128">
    <property type="entry name" value="Cyt_P450"/>
</dbReference>